<comment type="subunit">
    <text evidence="3">UreD, UreF and UreG form a complex that acts as a GTP-hydrolysis-dependent molecular chaperone, activating the urease apoprotein by helping to assemble the nickel containing metallocenter of UreC. The UreE protein probably delivers the nickel.</text>
</comment>
<keyword evidence="3" id="KW-0963">Cytoplasm</keyword>
<protein>
    <recommendedName>
        <fullName evidence="3">Urease accessory protein UreD</fullName>
    </recommendedName>
</protein>
<comment type="caution">
    <text evidence="4">The sequence shown here is derived from an EMBL/GenBank/DDBJ whole genome shotgun (WGS) entry which is preliminary data.</text>
</comment>
<dbReference type="AlphaFoldDB" id="A0A0J6S2X3"/>
<keyword evidence="2 3" id="KW-0143">Chaperone</keyword>
<evidence type="ECO:0000256" key="2">
    <source>
        <dbReference type="ARBA" id="ARBA00023186"/>
    </source>
</evidence>
<dbReference type="PANTHER" id="PTHR33643:SF1">
    <property type="entry name" value="UREASE ACCESSORY PROTEIN D"/>
    <property type="match status" value="1"/>
</dbReference>
<dbReference type="PANTHER" id="PTHR33643">
    <property type="entry name" value="UREASE ACCESSORY PROTEIN D"/>
    <property type="match status" value="1"/>
</dbReference>
<reference evidence="4 5" key="1">
    <citation type="submission" date="2015-03" db="EMBL/GenBank/DDBJ databases">
        <title>Genome sequencing of Methylobacterium variabile DSM 16961.</title>
        <authorList>
            <person name="Chaudhry V."/>
            <person name="Patil P.B."/>
        </authorList>
    </citation>
    <scope>NUCLEOTIDE SEQUENCE [LARGE SCALE GENOMIC DNA]</scope>
    <source>
        <strain evidence="4 5">DSM 16961</strain>
    </source>
</reference>
<comment type="similarity">
    <text evidence="1 3">Belongs to the UreD family.</text>
</comment>
<keyword evidence="5" id="KW-1185">Reference proteome</keyword>
<name>A0A0J6S2X3_9HYPH</name>
<keyword evidence="3" id="KW-0996">Nickel insertion</keyword>
<evidence type="ECO:0000256" key="1">
    <source>
        <dbReference type="ARBA" id="ARBA00007177"/>
    </source>
</evidence>
<dbReference type="Proteomes" id="UP000035955">
    <property type="component" value="Unassembled WGS sequence"/>
</dbReference>
<dbReference type="InterPro" id="IPR002669">
    <property type="entry name" value="UreD"/>
</dbReference>
<evidence type="ECO:0000313" key="4">
    <source>
        <dbReference type="EMBL" id="KMO29520.1"/>
    </source>
</evidence>
<evidence type="ECO:0000256" key="3">
    <source>
        <dbReference type="HAMAP-Rule" id="MF_01384"/>
    </source>
</evidence>
<evidence type="ECO:0000313" key="5">
    <source>
        <dbReference type="Proteomes" id="UP000035955"/>
    </source>
</evidence>
<dbReference type="GO" id="GO:0016151">
    <property type="term" value="F:nickel cation binding"/>
    <property type="evidence" value="ECO:0007669"/>
    <property type="project" value="UniProtKB-UniRule"/>
</dbReference>
<proteinExistence type="inferred from homology"/>
<dbReference type="Pfam" id="PF01774">
    <property type="entry name" value="UreD"/>
    <property type="match status" value="1"/>
</dbReference>
<accession>A0A0J6S2X3</accession>
<gene>
    <name evidence="3" type="primary">ureD</name>
    <name evidence="4" type="ORF">VQ02_29510</name>
</gene>
<comment type="function">
    <text evidence="3">Required for maturation of urease via the functional incorporation of the urease nickel metallocenter.</text>
</comment>
<dbReference type="HAMAP" id="MF_01384">
    <property type="entry name" value="UreD"/>
    <property type="match status" value="1"/>
</dbReference>
<organism evidence="4 5">
    <name type="scientific">Methylobacterium variabile</name>
    <dbReference type="NCBI Taxonomy" id="298794"/>
    <lineage>
        <taxon>Bacteria</taxon>
        <taxon>Pseudomonadati</taxon>
        <taxon>Pseudomonadota</taxon>
        <taxon>Alphaproteobacteria</taxon>
        <taxon>Hyphomicrobiales</taxon>
        <taxon>Methylobacteriaceae</taxon>
        <taxon>Methylobacterium</taxon>
    </lineage>
</organism>
<dbReference type="PATRIC" id="fig|298794.3.peg.3983"/>
<dbReference type="GO" id="GO:0005737">
    <property type="term" value="C:cytoplasm"/>
    <property type="evidence" value="ECO:0007669"/>
    <property type="project" value="UniProtKB-SubCell"/>
</dbReference>
<comment type="subcellular location">
    <subcellularLocation>
        <location evidence="3">Cytoplasm</location>
    </subcellularLocation>
</comment>
<sequence>MRGRRRGLSVAERAVRARPGFPMHQPPASDALRRQRSQGRVALAVARMPGGATRITDLAESGPLRLRLPRPEPGPMEAVLLNSAGGIACGDQFTVEARLADRADLVLTTTAAEKIYRSDGPVTRLDVTLALESGAALAWLPQETILFDGARLARSFDAEIAADAQLTLFEALVFGRAARGEVVREGALGDRWRIRRAGRLAYADTLRLDGDIAGRLARPAIAGGARAMATLLHVAPDAESRLDQARALIEAAGCAALAVEAGASAWNGLMVLRLLGSEIGTLRLAAARILEGFRGRPLPRVWQT</sequence>
<dbReference type="EMBL" id="LABY01000254">
    <property type="protein sequence ID" value="KMO29520.1"/>
    <property type="molecule type" value="Genomic_DNA"/>
</dbReference>